<feature type="region of interest" description="Disordered" evidence="1">
    <location>
        <begin position="177"/>
        <end position="214"/>
    </location>
</feature>
<organism evidence="2 3">
    <name type="scientific">Heterocephalus glaber</name>
    <name type="common">Naked mole rat</name>
    <dbReference type="NCBI Taxonomy" id="10181"/>
    <lineage>
        <taxon>Eukaryota</taxon>
        <taxon>Metazoa</taxon>
        <taxon>Chordata</taxon>
        <taxon>Craniata</taxon>
        <taxon>Vertebrata</taxon>
        <taxon>Euteleostomi</taxon>
        <taxon>Mammalia</taxon>
        <taxon>Eutheria</taxon>
        <taxon>Euarchontoglires</taxon>
        <taxon>Glires</taxon>
        <taxon>Rodentia</taxon>
        <taxon>Hystricomorpha</taxon>
        <taxon>Bathyergidae</taxon>
        <taxon>Heterocephalus</taxon>
    </lineage>
</organism>
<feature type="region of interest" description="Disordered" evidence="1">
    <location>
        <begin position="1"/>
        <end position="20"/>
    </location>
</feature>
<reference evidence="2 3" key="1">
    <citation type="journal article" date="2011" name="Nature">
        <title>Genome sequencing reveals insights into physiology and longevity of the naked mole rat.</title>
        <authorList>
            <person name="Kim E.B."/>
            <person name="Fang X."/>
            <person name="Fushan A.A."/>
            <person name="Huang Z."/>
            <person name="Lobanov A.V."/>
            <person name="Han L."/>
            <person name="Marino S.M."/>
            <person name="Sun X."/>
            <person name="Turanov A.A."/>
            <person name="Yang P."/>
            <person name="Yim S.H."/>
            <person name="Zhao X."/>
            <person name="Kasaikina M.V."/>
            <person name="Stoletzki N."/>
            <person name="Peng C."/>
            <person name="Polak P."/>
            <person name="Xiong Z."/>
            <person name="Kiezun A."/>
            <person name="Zhu Y."/>
            <person name="Chen Y."/>
            <person name="Kryukov G.V."/>
            <person name="Zhang Q."/>
            <person name="Peshkin L."/>
            <person name="Yang L."/>
            <person name="Bronson R.T."/>
            <person name="Buffenstein R."/>
            <person name="Wang B."/>
            <person name="Han C."/>
            <person name="Li Q."/>
            <person name="Chen L."/>
            <person name="Zhao W."/>
            <person name="Sunyaev S.R."/>
            <person name="Park T.J."/>
            <person name="Zhang G."/>
            <person name="Wang J."/>
            <person name="Gladyshev V.N."/>
        </authorList>
    </citation>
    <scope>NUCLEOTIDE SEQUENCE [LARGE SCALE GENOMIC DNA]</scope>
</reference>
<proteinExistence type="predicted"/>
<dbReference type="AlphaFoldDB" id="G5AQK7"/>
<dbReference type="EMBL" id="JH166498">
    <property type="protein sequence ID" value="EHA99320.1"/>
    <property type="molecule type" value="Genomic_DNA"/>
</dbReference>
<sequence length="214" mass="23068">MAALPQAWDVQERRKSAPQQLATGHRQAWWACSQRGLRHIRGGRCVQALSCPPSQQKPTKSLPCRPLWGLLNAVSTFRALQGLTLRCDNGLTSLRPQPFDGVLGPAVHPHELGGRPSTRLTTGFRVKTLVAMDFCGFLDQAYVLGPRGLGAKPNIEKKITRSFPGSPPVAVARALEPAEAMSVTPGREPSQGPCRAQEELGVVLHGEVPTSEGT</sequence>
<accession>G5AQK7</accession>
<protein>
    <submittedName>
        <fullName evidence="2">Uncharacterized protein</fullName>
    </submittedName>
</protein>
<name>G5AQK7_HETGA</name>
<dbReference type="InParanoid" id="G5AQK7"/>
<evidence type="ECO:0000256" key="1">
    <source>
        <dbReference type="SAM" id="MobiDB-lite"/>
    </source>
</evidence>
<evidence type="ECO:0000313" key="2">
    <source>
        <dbReference type="EMBL" id="EHA99320.1"/>
    </source>
</evidence>
<dbReference type="Proteomes" id="UP000006813">
    <property type="component" value="Unassembled WGS sequence"/>
</dbReference>
<gene>
    <name evidence="2" type="ORF">GW7_17854</name>
</gene>
<evidence type="ECO:0000313" key="3">
    <source>
        <dbReference type="Proteomes" id="UP000006813"/>
    </source>
</evidence>